<dbReference type="InterPro" id="IPR025745">
    <property type="entry name" value="Mrr-like_N_dom"/>
</dbReference>
<accession>A0ABM8YPI3</accession>
<dbReference type="Gene3D" id="3.40.1350.10">
    <property type="match status" value="1"/>
</dbReference>
<name>A0ABM8YPI3_9BACI</name>
<dbReference type="Proteomes" id="UP000789833">
    <property type="component" value="Unassembled WGS sequence"/>
</dbReference>
<dbReference type="InterPro" id="IPR011335">
    <property type="entry name" value="Restrct_endonuc-II-like"/>
</dbReference>
<feature type="domain" description="Restriction system protein Mrr-like N-terminal" evidence="3">
    <location>
        <begin position="109"/>
        <end position="192"/>
    </location>
</feature>
<dbReference type="Pfam" id="PF04471">
    <property type="entry name" value="Mrr_cat"/>
    <property type="match status" value="1"/>
</dbReference>
<organism evidence="4 5">
    <name type="scientific">Sutcliffiella rhizosphaerae</name>
    <dbReference type="NCBI Taxonomy" id="2880967"/>
    <lineage>
        <taxon>Bacteria</taxon>
        <taxon>Bacillati</taxon>
        <taxon>Bacillota</taxon>
        <taxon>Bacilli</taxon>
        <taxon>Bacillales</taxon>
        <taxon>Bacillaceae</taxon>
        <taxon>Sutcliffiella</taxon>
    </lineage>
</organism>
<comment type="caution">
    <text evidence="4">The sequence shown here is derived from an EMBL/GenBank/DDBJ whole genome shotgun (WGS) entry which is preliminary data.</text>
</comment>
<dbReference type="PANTHER" id="PTHR30015:SF7">
    <property type="entry name" value="TYPE IV METHYL-DIRECTED RESTRICTION ENZYME ECOKMRR"/>
    <property type="match status" value="1"/>
</dbReference>
<sequence>MKNEHLLSKKKMSEIVGWSEANGRRWVKHFKDYIPEDISGARVMYNAESLCIMQILKRLNEEGLIIPEIKHLFLNEGLPKNKKEEKLLFEKIHGKKFKQVKDAIPSIKEMMLPYLLMIKDRKAYPASEITEKLVSHFRLSEAQQVMKYENTSDIIFLSRIRSVRYSLKKENYIEEVNKLTYQITTDGLDLLNENKKEIEEEIKELEKVIDPLMVVKEKLDELKQELSETLLKQLRNVHWIKFEDIVIELLTVMGYGDGKVTQRTNDEGLDGVIKEDKLGLDNIYVQAKRYGAKNSVGRDVVQSFSGALDGKGARKGVFITTSYFTDNARHYVERLEAKKIILIDGKELAKLMIDHNVGVDVSHTYIVKSIDYDYFKDE</sequence>
<evidence type="ECO:0008006" key="6">
    <source>
        <dbReference type="Google" id="ProtNLM"/>
    </source>
</evidence>
<evidence type="ECO:0000259" key="2">
    <source>
        <dbReference type="Pfam" id="PF04471"/>
    </source>
</evidence>
<dbReference type="RefSeq" id="WP_230501906.1">
    <property type="nucleotide sequence ID" value="NZ_CAKJTJ010000014.1"/>
</dbReference>
<evidence type="ECO:0000256" key="1">
    <source>
        <dbReference type="SAM" id="Coils"/>
    </source>
</evidence>
<reference evidence="4 5" key="1">
    <citation type="submission" date="2021-10" db="EMBL/GenBank/DDBJ databases">
        <authorList>
            <person name="Criscuolo A."/>
        </authorList>
    </citation>
    <scope>NUCLEOTIDE SEQUENCE [LARGE SCALE GENOMIC DNA]</scope>
    <source>
        <strain evidence="5">CIP 111883</strain>
    </source>
</reference>
<evidence type="ECO:0000313" key="5">
    <source>
        <dbReference type="Proteomes" id="UP000789833"/>
    </source>
</evidence>
<dbReference type="InterPro" id="IPR052906">
    <property type="entry name" value="Type_IV_Methyl-Rstrct_Enzyme"/>
</dbReference>
<feature type="domain" description="Restriction endonuclease type IV Mrr" evidence="2">
    <location>
        <begin position="234"/>
        <end position="352"/>
    </location>
</feature>
<protein>
    <recommendedName>
        <fullName evidence="6">Restriction endonuclease</fullName>
    </recommendedName>
</protein>
<dbReference type="Pfam" id="PF14338">
    <property type="entry name" value="Mrr_N"/>
    <property type="match status" value="1"/>
</dbReference>
<dbReference type="InterPro" id="IPR007560">
    <property type="entry name" value="Restrct_endonuc_IV_Mrr"/>
</dbReference>
<feature type="coiled-coil region" evidence="1">
    <location>
        <begin position="181"/>
        <end position="236"/>
    </location>
</feature>
<dbReference type="EMBL" id="CAKJTJ010000014">
    <property type="protein sequence ID" value="CAG9621910.1"/>
    <property type="molecule type" value="Genomic_DNA"/>
</dbReference>
<proteinExistence type="predicted"/>
<keyword evidence="5" id="KW-1185">Reference proteome</keyword>
<dbReference type="PANTHER" id="PTHR30015">
    <property type="entry name" value="MRR RESTRICTION SYSTEM PROTEIN"/>
    <property type="match status" value="1"/>
</dbReference>
<dbReference type="InterPro" id="IPR011856">
    <property type="entry name" value="tRNA_endonuc-like_dom_sf"/>
</dbReference>
<keyword evidence="1" id="KW-0175">Coiled coil</keyword>
<dbReference type="SUPFAM" id="SSF52980">
    <property type="entry name" value="Restriction endonuclease-like"/>
    <property type="match status" value="1"/>
</dbReference>
<evidence type="ECO:0000259" key="3">
    <source>
        <dbReference type="Pfam" id="PF14338"/>
    </source>
</evidence>
<gene>
    <name evidence="4" type="ORF">BACCIP111883_02701</name>
</gene>
<evidence type="ECO:0000313" key="4">
    <source>
        <dbReference type="EMBL" id="CAG9621910.1"/>
    </source>
</evidence>